<dbReference type="PANTHER" id="PTHR48097:SF5">
    <property type="entry name" value="LOW SPECIFICITY L-THREONINE ALDOLASE"/>
    <property type="match status" value="1"/>
</dbReference>
<reference evidence="5 6" key="1">
    <citation type="submission" date="2017-02" db="EMBL/GenBank/DDBJ databases">
        <authorList>
            <person name="Peterson S.W."/>
        </authorList>
    </citation>
    <scope>NUCLEOTIDE SEQUENCE [LARGE SCALE GENOMIC DNA]</scope>
    <source>
        <strain evidence="5 6">VKM Ac-2059</strain>
    </source>
</reference>
<dbReference type="InterPro" id="IPR015422">
    <property type="entry name" value="PyrdxlP-dep_Trfase_small"/>
</dbReference>
<sequence>MRGAAALCEIRGVSLPLHDSDVRNFASDNYAGVHPEVIEAIAQANGGHQVAYGGDQYSERLTEIFRGHFGEQAEVFPVFNGTGANVVGIQSMLPRWGAVIAATTAHINVDEGGAPERVGGIKILGVPSPDGKLTPELIDREAWGWGDEHRAQPLVVSITQSTELGTLYTPDEIRAIADHAHAHGMSLHLDGARLSNAAAALGLPFRAFTTDAGVDVLSFGGTKNGLMFGEAVVSLNPAATQGLVYLRKLNMQLASKMRFLSAQLIALLEGDLWHRSASHANAMAVRLRSALEERIAAGQAPGLGFSQPTEANAVFAVLPPGVADTLRESFRFYDWDAATGEVRWMCAFDTTEADIDSFVEAICRVLAEAPAAGVAPASHLVGHPIPGEAL</sequence>
<dbReference type="PANTHER" id="PTHR48097">
    <property type="entry name" value="L-THREONINE ALDOLASE-RELATED"/>
    <property type="match status" value="1"/>
</dbReference>
<evidence type="ECO:0000259" key="4">
    <source>
        <dbReference type="Pfam" id="PF01212"/>
    </source>
</evidence>
<dbReference type="STRING" id="123320.SAMN06309945_2707"/>
<feature type="domain" description="Aromatic amino acid beta-eliminating lyase/threonine aldolase" evidence="4">
    <location>
        <begin position="25"/>
        <end position="291"/>
    </location>
</feature>
<dbReference type="OrthoDB" id="9774495at2"/>
<dbReference type="Gene3D" id="3.40.640.10">
    <property type="entry name" value="Type I PLP-dependent aspartate aminotransferase-like (Major domain)"/>
    <property type="match status" value="1"/>
</dbReference>
<dbReference type="EMBL" id="FUZP01000003">
    <property type="protein sequence ID" value="SKC68888.1"/>
    <property type="molecule type" value="Genomic_DNA"/>
</dbReference>
<evidence type="ECO:0000256" key="1">
    <source>
        <dbReference type="ARBA" id="ARBA00001933"/>
    </source>
</evidence>
<keyword evidence="3" id="KW-0663">Pyridoxal phosphate</keyword>
<evidence type="ECO:0000313" key="5">
    <source>
        <dbReference type="EMBL" id="SKC68888.1"/>
    </source>
</evidence>
<accession>A0A1T5L0G3</accession>
<evidence type="ECO:0000313" key="6">
    <source>
        <dbReference type="Proteomes" id="UP000190857"/>
    </source>
</evidence>
<dbReference type="AlphaFoldDB" id="A0A1T5L0G3"/>
<dbReference type="GO" id="GO:0016829">
    <property type="term" value="F:lyase activity"/>
    <property type="evidence" value="ECO:0007669"/>
    <property type="project" value="InterPro"/>
</dbReference>
<organism evidence="5 6">
    <name type="scientific">Okibacterium fritillariae</name>
    <dbReference type="NCBI Taxonomy" id="123320"/>
    <lineage>
        <taxon>Bacteria</taxon>
        <taxon>Bacillati</taxon>
        <taxon>Actinomycetota</taxon>
        <taxon>Actinomycetes</taxon>
        <taxon>Micrococcales</taxon>
        <taxon>Microbacteriaceae</taxon>
        <taxon>Okibacterium</taxon>
    </lineage>
</organism>
<dbReference type="InterPro" id="IPR015421">
    <property type="entry name" value="PyrdxlP-dep_Trfase_major"/>
</dbReference>
<dbReference type="InterPro" id="IPR001597">
    <property type="entry name" value="ArAA_b-elim_lyase/Thr_aldolase"/>
</dbReference>
<dbReference type="GO" id="GO:0006520">
    <property type="term" value="P:amino acid metabolic process"/>
    <property type="evidence" value="ECO:0007669"/>
    <property type="project" value="InterPro"/>
</dbReference>
<keyword evidence="6" id="KW-1185">Reference proteome</keyword>
<comment type="cofactor">
    <cofactor evidence="1">
        <name>pyridoxal 5'-phosphate</name>
        <dbReference type="ChEBI" id="CHEBI:597326"/>
    </cofactor>
</comment>
<dbReference type="Proteomes" id="UP000190857">
    <property type="component" value="Unassembled WGS sequence"/>
</dbReference>
<dbReference type="Gene3D" id="3.90.1150.10">
    <property type="entry name" value="Aspartate Aminotransferase, domain 1"/>
    <property type="match status" value="1"/>
</dbReference>
<evidence type="ECO:0000256" key="3">
    <source>
        <dbReference type="ARBA" id="ARBA00022898"/>
    </source>
</evidence>
<dbReference type="SUPFAM" id="SSF53383">
    <property type="entry name" value="PLP-dependent transferases"/>
    <property type="match status" value="1"/>
</dbReference>
<dbReference type="CDD" id="cd06502">
    <property type="entry name" value="TA_like"/>
    <property type="match status" value="1"/>
</dbReference>
<name>A0A1T5L0G3_9MICO</name>
<evidence type="ECO:0000256" key="2">
    <source>
        <dbReference type="ARBA" id="ARBA00006966"/>
    </source>
</evidence>
<protein>
    <submittedName>
        <fullName evidence="5">L-threonine aldolase</fullName>
    </submittedName>
</protein>
<proteinExistence type="inferred from homology"/>
<gene>
    <name evidence="5" type="ORF">SAMN06309945_2707</name>
</gene>
<comment type="similarity">
    <text evidence="2">Belongs to the threonine aldolase family.</text>
</comment>
<dbReference type="Pfam" id="PF01212">
    <property type="entry name" value="Beta_elim_lyase"/>
    <property type="match status" value="1"/>
</dbReference>
<dbReference type="InterPro" id="IPR015424">
    <property type="entry name" value="PyrdxlP-dep_Trfase"/>
</dbReference>